<dbReference type="EMBL" id="CAUYUJ010015957">
    <property type="protein sequence ID" value="CAK0860229.1"/>
    <property type="molecule type" value="Genomic_DNA"/>
</dbReference>
<feature type="domain" description="Stress-response A/B barrel" evidence="1">
    <location>
        <begin position="12"/>
        <end position="89"/>
    </location>
</feature>
<sequence length="115" mass="13180">MSMSVDPVVKDVRHIVMARFKKDLGSHDVSKIKGALADVQRNVKELKTWHCSFATDIGRAGEFRSTHSIVYQADFENHRDFTNAVHSQPFNDLRKMMEEYVDPSSVVRLQCDVAR</sequence>
<keyword evidence="4" id="KW-1185">Reference proteome</keyword>
<dbReference type="Pfam" id="PF07876">
    <property type="entry name" value="Dabb"/>
    <property type="match status" value="1"/>
</dbReference>
<evidence type="ECO:0000313" key="3">
    <source>
        <dbReference type="EMBL" id="CAK0860229.1"/>
    </source>
</evidence>
<organism evidence="2 4">
    <name type="scientific">Prorocentrum cordatum</name>
    <dbReference type="NCBI Taxonomy" id="2364126"/>
    <lineage>
        <taxon>Eukaryota</taxon>
        <taxon>Sar</taxon>
        <taxon>Alveolata</taxon>
        <taxon>Dinophyceae</taxon>
        <taxon>Prorocentrales</taxon>
        <taxon>Prorocentraceae</taxon>
        <taxon>Prorocentrum</taxon>
    </lineage>
</organism>
<gene>
    <name evidence="2" type="ORF">PCOR1329_LOCUS28829</name>
    <name evidence="3" type="ORF">PCOR1329_LOCUS49256</name>
</gene>
<dbReference type="EMBL" id="CAUYUJ010010724">
    <property type="protein sequence ID" value="CAK0830109.1"/>
    <property type="molecule type" value="Genomic_DNA"/>
</dbReference>
<protein>
    <recommendedName>
        <fullName evidence="1">Stress-response A/B barrel domain-containing protein</fullName>
    </recommendedName>
</protein>
<evidence type="ECO:0000259" key="1">
    <source>
        <dbReference type="Pfam" id="PF07876"/>
    </source>
</evidence>
<dbReference type="SUPFAM" id="SSF54909">
    <property type="entry name" value="Dimeric alpha+beta barrel"/>
    <property type="match status" value="1"/>
</dbReference>
<evidence type="ECO:0000313" key="2">
    <source>
        <dbReference type="EMBL" id="CAK0830109.1"/>
    </source>
</evidence>
<name>A0ABN9SFG8_9DINO</name>
<evidence type="ECO:0000313" key="4">
    <source>
        <dbReference type="Proteomes" id="UP001189429"/>
    </source>
</evidence>
<comment type="caution">
    <text evidence="2">The sequence shown here is derived from an EMBL/GenBank/DDBJ whole genome shotgun (WGS) entry which is preliminary data.</text>
</comment>
<dbReference type="InterPro" id="IPR013097">
    <property type="entry name" value="Dabb"/>
</dbReference>
<proteinExistence type="predicted"/>
<dbReference type="InterPro" id="IPR011008">
    <property type="entry name" value="Dimeric_a/b-barrel"/>
</dbReference>
<dbReference type="Gene3D" id="3.30.70.100">
    <property type="match status" value="1"/>
</dbReference>
<dbReference type="Proteomes" id="UP001189429">
    <property type="component" value="Unassembled WGS sequence"/>
</dbReference>
<reference evidence="2" key="1">
    <citation type="submission" date="2023-10" db="EMBL/GenBank/DDBJ databases">
        <authorList>
            <person name="Chen Y."/>
            <person name="Shah S."/>
            <person name="Dougan E. K."/>
            <person name="Thang M."/>
            <person name="Chan C."/>
        </authorList>
    </citation>
    <scope>NUCLEOTIDE SEQUENCE [LARGE SCALE GENOMIC DNA]</scope>
</reference>
<accession>A0ABN9SFG8</accession>